<keyword evidence="2" id="KW-1185">Reference proteome</keyword>
<accession>A0ABQ8THG4</accession>
<dbReference type="EMBL" id="JAJSOF020000011">
    <property type="protein sequence ID" value="KAJ4445323.1"/>
    <property type="molecule type" value="Genomic_DNA"/>
</dbReference>
<dbReference type="PANTHER" id="PTHR47326">
    <property type="entry name" value="TRANSPOSABLE ELEMENT TC3 TRANSPOSASE-LIKE PROTEIN"/>
    <property type="match status" value="1"/>
</dbReference>
<dbReference type="Gene3D" id="3.30.420.10">
    <property type="entry name" value="Ribonuclease H-like superfamily/Ribonuclease H"/>
    <property type="match status" value="1"/>
</dbReference>
<gene>
    <name evidence="1" type="ORF">ANN_07128</name>
</gene>
<protein>
    <submittedName>
        <fullName evidence="1">Uncharacterized protein</fullName>
    </submittedName>
</protein>
<proteinExistence type="predicted"/>
<evidence type="ECO:0000313" key="2">
    <source>
        <dbReference type="Proteomes" id="UP001148838"/>
    </source>
</evidence>
<name>A0ABQ8THG4_PERAM</name>
<sequence>MKIEFTVRKIISKSMTFVPRKKSILSRLRTSRNSADDDDLFSRLIFSDEATFHTSGKINKHNCRVWGTQKRHRIIEHERDSPKVNVFCALSQRKLYGPFFFIEATMTGHSYLDMLEQWSYDMIMFNAIETSSRKSEFAFDLCKAFLAAEIPLWKVQGCGSSFKVCHSSLSAVMWLADEPREFNLPTLPQRRITYVPEKLPSKYGVHSQKYLPIHTHMWRGLRRLLTYFVDINMGGQHGHGAFDLYCGMLPYATDDNKHLAYDLPAQNTVRKMLC</sequence>
<reference evidence="1 2" key="1">
    <citation type="journal article" date="2022" name="Allergy">
        <title>Genome assembly and annotation of Periplaneta americana reveal a comprehensive cockroach allergen profile.</title>
        <authorList>
            <person name="Wang L."/>
            <person name="Xiong Q."/>
            <person name="Saelim N."/>
            <person name="Wang L."/>
            <person name="Nong W."/>
            <person name="Wan A.T."/>
            <person name="Shi M."/>
            <person name="Liu X."/>
            <person name="Cao Q."/>
            <person name="Hui J.H.L."/>
            <person name="Sookrung N."/>
            <person name="Leung T.F."/>
            <person name="Tungtrongchitr A."/>
            <person name="Tsui S.K.W."/>
        </authorList>
    </citation>
    <scope>NUCLEOTIDE SEQUENCE [LARGE SCALE GENOMIC DNA]</scope>
    <source>
        <strain evidence="1">PWHHKU_190912</strain>
    </source>
</reference>
<comment type="caution">
    <text evidence="1">The sequence shown here is derived from an EMBL/GenBank/DDBJ whole genome shotgun (WGS) entry which is preliminary data.</text>
</comment>
<dbReference type="PANTHER" id="PTHR47326:SF1">
    <property type="entry name" value="HTH PSQ-TYPE DOMAIN-CONTAINING PROTEIN"/>
    <property type="match status" value="1"/>
</dbReference>
<evidence type="ECO:0000313" key="1">
    <source>
        <dbReference type="EMBL" id="KAJ4445323.1"/>
    </source>
</evidence>
<dbReference type="InterPro" id="IPR036397">
    <property type="entry name" value="RNaseH_sf"/>
</dbReference>
<organism evidence="1 2">
    <name type="scientific">Periplaneta americana</name>
    <name type="common">American cockroach</name>
    <name type="synonym">Blatta americana</name>
    <dbReference type="NCBI Taxonomy" id="6978"/>
    <lineage>
        <taxon>Eukaryota</taxon>
        <taxon>Metazoa</taxon>
        <taxon>Ecdysozoa</taxon>
        <taxon>Arthropoda</taxon>
        <taxon>Hexapoda</taxon>
        <taxon>Insecta</taxon>
        <taxon>Pterygota</taxon>
        <taxon>Neoptera</taxon>
        <taxon>Polyneoptera</taxon>
        <taxon>Dictyoptera</taxon>
        <taxon>Blattodea</taxon>
        <taxon>Blattoidea</taxon>
        <taxon>Blattidae</taxon>
        <taxon>Blattinae</taxon>
        <taxon>Periplaneta</taxon>
    </lineage>
</organism>
<dbReference type="Proteomes" id="UP001148838">
    <property type="component" value="Unassembled WGS sequence"/>
</dbReference>